<dbReference type="Proteomes" id="UP001652642">
    <property type="component" value="Chromosome 1"/>
</dbReference>
<evidence type="ECO:0000256" key="2">
    <source>
        <dbReference type="ARBA" id="ARBA00022692"/>
    </source>
</evidence>
<dbReference type="PANTHER" id="PTHR47535:SF2">
    <property type="entry name" value="NESPRIN-3"/>
    <property type="match status" value="1"/>
</dbReference>
<dbReference type="InterPro" id="IPR057932">
    <property type="entry name" value="Spectrin_SYNE1_3"/>
</dbReference>
<comment type="subcellular location">
    <subcellularLocation>
        <location evidence="1">Membrane</location>
    </subcellularLocation>
</comment>
<evidence type="ECO:0000313" key="10">
    <source>
        <dbReference type="RefSeq" id="XP_072842726.1"/>
    </source>
</evidence>
<evidence type="ECO:0000259" key="7">
    <source>
        <dbReference type="Pfam" id="PF25803"/>
    </source>
</evidence>
<evidence type="ECO:0000256" key="4">
    <source>
        <dbReference type="ARBA" id="ARBA00022989"/>
    </source>
</evidence>
<keyword evidence="6" id="KW-0175">Coiled coil</keyword>
<dbReference type="InterPro" id="IPR018159">
    <property type="entry name" value="Spectrin/alpha-actinin"/>
</dbReference>
<dbReference type="GeneID" id="110090158"/>
<keyword evidence="4" id="KW-1133">Transmembrane helix</keyword>
<evidence type="ECO:0000313" key="9">
    <source>
        <dbReference type="Proteomes" id="UP001652642"/>
    </source>
</evidence>
<dbReference type="Gene3D" id="1.20.58.60">
    <property type="match status" value="3"/>
</dbReference>
<reference evidence="9" key="1">
    <citation type="submission" date="2025-05" db="UniProtKB">
        <authorList>
            <consortium name="RefSeq"/>
        </authorList>
    </citation>
    <scope>NUCLEOTIDE SEQUENCE [LARGE SCALE GENOMIC DNA]</scope>
</reference>
<gene>
    <name evidence="10" type="primary">SYNE3</name>
</gene>
<evidence type="ECO:0000256" key="3">
    <source>
        <dbReference type="ARBA" id="ARBA00022737"/>
    </source>
</evidence>
<dbReference type="SMART" id="SM00150">
    <property type="entry name" value="SPEC"/>
    <property type="match status" value="4"/>
</dbReference>
<reference evidence="10" key="2">
    <citation type="submission" date="2025-08" db="UniProtKB">
        <authorList>
            <consortium name="RefSeq"/>
        </authorList>
    </citation>
    <scope>IDENTIFICATION</scope>
</reference>
<dbReference type="Pfam" id="PF25803">
    <property type="entry name" value="Spectrin_SYNE1_2"/>
    <property type="match status" value="1"/>
</dbReference>
<dbReference type="SUPFAM" id="SSF46966">
    <property type="entry name" value="Spectrin repeat"/>
    <property type="match status" value="4"/>
</dbReference>
<feature type="domain" description="Nesprin-1/3 spectrin repeats region" evidence="7">
    <location>
        <begin position="329"/>
        <end position="440"/>
    </location>
</feature>
<dbReference type="Pfam" id="PF25804">
    <property type="entry name" value="SYNE3"/>
    <property type="match status" value="1"/>
</dbReference>
<proteinExistence type="predicted"/>
<evidence type="ECO:0000256" key="1">
    <source>
        <dbReference type="ARBA" id="ARBA00004370"/>
    </source>
</evidence>
<keyword evidence="2" id="KW-0812">Transmembrane</keyword>
<feature type="coiled-coil region" evidence="6">
    <location>
        <begin position="295"/>
        <end position="337"/>
    </location>
</feature>
<evidence type="ECO:0000256" key="6">
    <source>
        <dbReference type="SAM" id="Coils"/>
    </source>
</evidence>
<keyword evidence="3" id="KW-0677">Repeat</keyword>
<dbReference type="InterPro" id="IPR057933">
    <property type="entry name" value="SYNE3_dom"/>
</dbReference>
<feature type="coiled-coil region" evidence="6">
    <location>
        <begin position="722"/>
        <end position="749"/>
    </location>
</feature>
<keyword evidence="9" id="KW-1185">Reference proteome</keyword>
<sequence length="929" mass="108321">MTQQPQDEFDSSVEKAIDWMKTIQERLKMNDNTKGPRSALEARLRETEKISALEPEGRLKMDLVLMKADALLQCISEERKHEVLSKLKDIKAMWEETTIYITHCHSRIEWVWLHWSEYLKAQDEFYTWIHNMKVTLEPDIELQLGLKEKQWQLSHAQVLLNDVLNQATLLERLLEEATSLYNRIGDPSVDEDVQKKMKEEYEDVKNEAQRRVGLLEKITKEHERYKSNIDQFQLWLTQVTERLNCCLNQEVKLATENRIKALQDIAKDVKSGEKKLKYLETQSHGVMQNTSPQGAEKMKAELEDLKKALEKLKVVSAEEEERLLKSLKSENAHHTQARLLEGEVQEFRKGLHKLGKSFEPDGQVRSEEDLIDLWRKHMATRAALTAEESKVERLKTQLKELFRFSQDIQPLSDSVIRAIREYQSLKGKLCKMSAETETELRQRFQNPLREFQLWKPSAQRLLDTTANVSDPALTNAFLHQIEQFLTENSRFKEQLLMIQLKKDFLSSIFEEERAKSLLANAADAAEEMENLHKGLLQRKTRLQALVSQHKDFNAAFEPLQKKLSALRIKLEAEKEPLLDLTEKQARLQRLQVIHEDIAECRVQMEELEKLVQPDPAQKHKIKQLSSNYQLLKRSLENIMSQSKQNAQEHWMFNNKSSELRQWLTVTKEKLELFQGASEERKTNNRALDFERLQAEFPDRENQLQFIAVRGEVVAANSSSEGAAKVQAEVKNLTEDFESLESMMSRLLQKLHPNWTTPDAGKKIIFPDNMPMQRFVIRSRDDFNQSWKNIAEGEDNNDLQLIRNFEKWLQGENAKLSKILAMKPSSNEEFKERQRMLKELQIHVPEGQQHFEDLLGLQPIVKSSEELEELRYRWMLYKSKLNDSSNSLMTSSFEEPATFRKMIMGCQLFFSGPAPMPFNSMICINVTGGT</sequence>
<dbReference type="InterPro" id="IPR052403">
    <property type="entry name" value="LINC-complex_assoc"/>
</dbReference>
<name>A0ABM5FBE7_9SAUR</name>
<dbReference type="PANTHER" id="PTHR47535">
    <property type="entry name" value="MUSCLE-SPECIFIC PROTEIN 300 KDA, ISOFORM G"/>
    <property type="match status" value="1"/>
</dbReference>
<organism evidence="9 10">
    <name type="scientific">Pogona vitticeps</name>
    <name type="common">central bearded dragon</name>
    <dbReference type="NCBI Taxonomy" id="103695"/>
    <lineage>
        <taxon>Eukaryota</taxon>
        <taxon>Metazoa</taxon>
        <taxon>Chordata</taxon>
        <taxon>Craniata</taxon>
        <taxon>Vertebrata</taxon>
        <taxon>Euteleostomi</taxon>
        <taxon>Lepidosauria</taxon>
        <taxon>Squamata</taxon>
        <taxon>Bifurcata</taxon>
        <taxon>Unidentata</taxon>
        <taxon>Episquamata</taxon>
        <taxon>Toxicofera</taxon>
        <taxon>Iguania</taxon>
        <taxon>Acrodonta</taxon>
        <taxon>Agamidae</taxon>
        <taxon>Amphibolurinae</taxon>
        <taxon>Pogona</taxon>
    </lineage>
</organism>
<feature type="domain" description="Nesprin-3" evidence="8">
    <location>
        <begin position="799"/>
        <end position="880"/>
    </location>
</feature>
<dbReference type="RefSeq" id="XP_072842726.1">
    <property type="nucleotide sequence ID" value="XM_072986625.1"/>
</dbReference>
<accession>A0ABM5FBE7</accession>
<feature type="coiled-coil region" evidence="6">
    <location>
        <begin position="511"/>
        <end position="545"/>
    </location>
</feature>
<evidence type="ECO:0000259" key="8">
    <source>
        <dbReference type="Pfam" id="PF25804"/>
    </source>
</evidence>
<evidence type="ECO:0000256" key="5">
    <source>
        <dbReference type="ARBA" id="ARBA00023136"/>
    </source>
</evidence>
<protein>
    <submittedName>
        <fullName evidence="10">Nesprin-3 isoform X2</fullName>
    </submittedName>
</protein>
<keyword evidence="5" id="KW-0472">Membrane</keyword>
<feature type="coiled-coil region" evidence="6">
    <location>
        <begin position="160"/>
        <end position="218"/>
    </location>
</feature>
<feature type="coiled-coil region" evidence="6">
    <location>
        <begin position="590"/>
        <end position="641"/>
    </location>
</feature>